<evidence type="ECO:0008006" key="3">
    <source>
        <dbReference type="Google" id="ProtNLM"/>
    </source>
</evidence>
<dbReference type="Gene3D" id="1.10.1220.10">
    <property type="entry name" value="Met repressor-like"/>
    <property type="match status" value="1"/>
</dbReference>
<dbReference type="CDD" id="cd22231">
    <property type="entry name" value="RHH_NikR_HicB-like"/>
    <property type="match status" value="1"/>
</dbReference>
<dbReference type="Proteomes" id="UP000677687">
    <property type="component" value="Unassembled WGS sequence"/>
</dbReference>
<evidence type="ECO:0000313" key="2">
    <source>
        <dbReference type="Proteomes" id="UP000677687"/>
    </source>
</evidence>
<dbReference type="AlphaFoldDB" id="A0A8T4KUQ4"/>
<organism evidence="1 2">
    <name type="scientific">Candidatus Iainarchaeum sp</name>
    <dbReference type="NCBI Taxonomy" id="3101447"/>
    <lineage>
        <taxon>Archaea</taxon>
        <taxon>Candidatus Iainarchaeota</taxon>
        <taxon>Candidatus Iainarchaeia</taxon>
        <taxon>Candidatus Iainarchaeales</taxon>
        <taxon>Candidatus Iainarchaeaceae</taxon>
        <taxon>Candidatus Iainarchaeum</taxon>
    </lineage>
</organism>
<dbReference type="InterPro" id="IPR013321">
    <property type="entry name" value="Arc_rbn_hlx_hlx"/>
</dbReference>
<dbReference type="InterPro" id="IPR010985">
    <property type="entry name" value="Ribbon_hlx_hlx"/>
</dbReference>
<protein>
    <recommendedName>
        <fullName evidence="3">Ribbon-helix-helix protein CopG domain-containing protein</fullName>
    </recommendedName>
</protein>
<reference evidence="1" key="1">
    <citation type="submission" date="2021-03" db="EMBL/GenBank/DDBJ databases">
        <authorList>
            <person name="Jaffe A."/>
        </authorList>
    </citation>
    <scope>NUCLEOTIDE SEQUENCE</scope>
    <source>
        <strain evidence="1">RIFCSPHIGHO2_01_FULL_AR10_44_11</strain>
    </source>
</reference>
<name>A0A8T4KUQ4_9ARCH</name>
<dbReference type="SUPFAM" id="SSF47598">
    <property type="entry name" value="Ribbon-helix-helix"/>
    <property type="match status" value="1"/>
</dbReference>
<reference evidence="1" key="2">
    <citation type="submission" date="2021-05" db="EMBL/GenBank/DDBJ databases">
        <title>Protein family content uncovers lineage relationships and bacterial pathway maintenance mechanisms in DPANN archaea.</title>
        <authorList>
            <person name="Castelle C.J."/>
            <person name="Meheust R."/>
            <person name="Jaffe A.L."/>
            <person name="Seitz K."/>
            <person name="Gong X."/>
            <person name="Baker B.J."/>
            <person name="Banfield J.F."/>
        </authorList>
    </citation>
    <scope>NUCLEOTIDE SEQUENCE</scope>
    <source>
        <strain evidence="1">RIFCSPHIGHO2_01_FULL_AR10_44_11</strain>
    </source>
</reference>
<comment type="caution">
    <text evidence="1">The sequence shown here is derived from an EMBL/GenBank/DDBJ whole genome shotgun (WGS) entry which is preliminary data.</text>
</comment>
<dbReference type="EMBL" id="JAGVWD010000018">
    <property type="protein sequence ID" value="MBS3057262.1"/>
    <property type="molecule type" value="Genomic_DNA"/>
</dbReference>
<sequence length="99" mass="11717">MPTLSVLVDREFVRDVDAVLQKTRIYSSRSEFIKDAIRERMIELSKTADELRNIREATKKLARLAVKRGYKGEPLTRKERIRIANEHLMEYGFEPHQEK</sequence>
<dbReference type="GO" id="GO:0006355">
    <property type="term" value="P:regulation of DNA-templated transcription"/>
    <property type="evidence" value="ECO:0007669"/>
    <property type="project" value="InterPro"/>
</dbReference>
<gene>
    <name evidence="1" type="ORF">J4415_01385</name>
</gene>
<proteinExistence type="predicted"/>
<evidence type="ECO:0000313" key="1">
    <source>
        <dbReference type="EMBL" id="MBS3057262.1"/>
    </source>
</evidence>
<accession>A0A8T4KUQ4</accession>